<protein>
    <recommendedName>
        <fullName evidence="1">CRAL-TRIO domain-containing protein</fullName>
    </recommendedName>
</protein>
<organism evidence="2 3">
    <name type="scientific">Batrachochytrium dendrobatidis (strain JEL423)</name>
    <dbReference type="NCBI Taxonomy" id="403673"/>
    <lineage>
        <taxon>Eukaryota</taxon>
        <taxon>Fungi</taxon>
        <taxon>Fungi incertae sedis</taxon>
        <taxon>Chytridiomycota</taxon>
        <taxon>Chytridiomycota incertae sedis</taxon>
        <taxon>Chytridiomycetes</taxon>
        <taxon>Rhizophydiales</taxon>
        <taxon>Rhizophydiales incertae sedis</taxon>
        <taxon>Batrachochytrium</taxon>
    </lineage>
</organism>
<dbReference type="SMART" id="SM01100">
    <property type="entry name" value="CRAL_TRIO_N"/>
    <property type="match status" value="1"/>
</dbReference>
<dbReference type="SMART" id="SM00516">
    <property type="entry name" value="SEC14"/>
    <property type="match status" value="1"/>
</dbReference>
<dbReference type="SUPFAM" id="SSF46938">
    <property type="entry name" value="CRAL/TRIO N-terminal domain"/>
    <property type="match status" value="1"/>
</dbReference>
<reference evidence="2 3" key="2">
    <citation type="submission" date="2016-05" db="EMBL/GenBank/DDBJ databases">
        <title>Lineage-specific infection strategies underlie the spectrum of fungal disease in amphibians.</title>
        <authorList>
            <person name="Cuomo C.A."/>
            <person name="Farrer R.A."/>
            <person name="James T."/>
            <person name="Longcore J."/>
            <person name="Birren B."/>
        </authorList>
    </citation>
    <scope>NUCLEOTIDE SEQUENCE [LARGE SCALE GENOMIC DNA]</scope>
    <source>
        <strain evidence="2 3">JEL423</strain>
    </source>
</reference>
<dbReference type="EMBL" id="DS022304">
    <property type="protein sequence ID" value="OAJ40421.1"/>
    <property type="molecule type" value="Genomic_DNA"/>
</dbReference>
<dbReference type="PANTHER" id="PTHR45657">
    <property type="entry name" value="CRAL-TRIO DOMAIN-CONTAINING PROTEIN YKL091C-RELATED"/>
    <property type="match status" value="1"/>
</dbReference>
<dbReference type="Proteomes" id="UP000077115">
    <property type="component" value="Unassembled WGS sequence"/>
</dbReference>
<dbReference type="eggNOG" id="KOG1471">
    <property type="taxonomic scope" value="Eukaryota"/>
</dbReference>
<dbReference type="InterPro" id="IPR036865">
    <property type="entry name" value="CRAL-TRIO_dom_sf"/>
</dbReference>
<gene>
    <name evidence="2" type="ORF">BDEG_24160</name>
</gene>
<reference evidence="2 3" key="1">
    <citation type="submission" date="2006-10" db="EMBL/GenBank/DDBJ databases">
        <title>The Genome Sequence of Batrachochytrium dendrobatidis JEL423.</title>
        <authorList>
            <consortium name="The Broad Institute Genome Sequencing Platform"/>
            <person name="Birren B."/>
            <person name="Lander E."/>
            <person name="Galagan J."/>
            <person name="Cuomo C."/>
            <person name="Devon K."/>
            <person name="Jaffe D."/>
            <person name="Butler J."/>
            <person name="Alvarez P."/>
            <person name="Gnerre S."/>
            <person name="Grabherr M."/>
            <person name="Kleber M."/>
            <person name="Mauceli E."/>
            <person name="Brockman W."/>
            <person name="Young S."/>
            <person name="LaButti K."/>
            <person name="Sykes S."/>
            <person name="DeCaprio D."/>
            <person name="Crawford M."/>
            <person name="Koehrsen M."/>
            <person name="Engels R."/>
            <person name="Montgomery P."/>
            <person name="Pearson M."/>
            <person name="Howarth C."/>
            <person name="Larson L."/>
            <person name="White J."/>
            <person name="O'Leary S."/>
            <person name="Kodira C."/>
            <person name="Zeng Q."/>
            <person name="Yandava C."/>
            <person name="Alvarado L."/>
            <person name="Longcore J."/>
            <person name="James T."/>
        </authorList>
    </citation>
    <scope>NUCLEOTIDE SEQUENCE [LARGE SCALE GENOMIC DNA]</scope>
    <source>
        <strain evidence="2 3">JEL423</strain>
    </source>
</reference>
<feature type="domain" description="CRAL-TRIO" evidence="1">
    <location>
        <begin position="85"/>
        <end position="258"/>
    </location>
</feature>
<dbReference type="CDD" id="cd00170">
    <property type="entry name" value="SEC14"/>
    <property type="match status" value="1"/>
</dbReference>
<name>A0A177WM10_BATDL</name>
<proteinExistence type="predicted"/>
<dbReference type="InterPro" id="IPR001251">
    <property type="entry name" value="CRAL-TRIO_dom"/>
</dbReference>
<dbReference type="Gene3D" id="3.40.525.10">
    <property type="entry name" value="CRAL-TRIO lipid binding domain"/>
    <property type="match status" value="1"/>
</dbReference>
<dbReference type="InterPro" id="IPR011074">
    <property type="entry name" value="CRAL/TRIO_N_dom"/>
</dbReference>
<dbReference type="Gene3D" id="1.10.8.20">
    <property type="entry name" value="N-terminal domain of phosphatidylinositol transfer protein sec14p"/>
    <property type="match status" value="1"/>
</dbReference>
<dbReference type="OrthoDB" id="1434354at2759"/>
<dbReference type="InterPro" id="IPR051026">
    <property type="entry name" value="PI/PC_transfer"/>
</dbReference>
<dbReference type="VEuPathDB" id="FungiDB:BDEG_24160"/>
<dbReference type="PROSITE" id="PS50191">
    <property type="entry name" value="CRAL_TRIO"/>
    <property type="match status" value="1"/>
</dbReference>
<dbReference type="SUPFAM" id="SSF52087">
    <property type="entry name" value="CRAL/TRIO domain"/>
    <property type="match status" value="1"/>
</dbReference>
<dbReference type="Pfam" id="PF03765">
    <property type="entry name" value="CRAL_TRIO_N"/>
    <property type="match status" value="1"/>
</dbReference>
<sequence>MSEENLNGRMGHLTKEEEANFFVFKHELGQEGFYNAEKHDDHTLLRFMRARKFQVPAAKKMWIDCENWRKEFGVNTILEDFDFPEYPMARKYYPRFYHKTDKLGRPIYIERLGVLDVKKLFSVTTDQRMLKNHVYEYEKLVHYRLKACSEKYGRYIEQSCTILDLQGVAVSTFPTVYSLVREVSGIAQNYYPEMLGKMYIINAPMLFTAVWNLVKPMLDEVTVKKISILGSSYKSALLETIDADCIPGYMGGTCQCPEGCAFVDLGPWNDGSVPEYPKPEFEKFIVKYGTVSEGDQNGKQ</sequence>
<accession>A0A177WM10</accession>
<dbReference type="PANTHER" id="PTHR45657:SF1">
    <property type="entry name" value="CRAL-TRIO DOMAIN-CONTAINING PROTEIN YKL091C-RELATED"/>
    <property type="match status" value="1"/>
</dbReference>
<dbReference type="STRING" id="403673.A0A177WM10"/>
<dbReference type="AlphaFoldDB" id="A0A177WM10"/>
<dbReference type="InterPro" id="IPR036273">
    <property type="entry name" value="CRAL/TRIO_N_dom_sf"/>
</dbReference>
<evidence type="ECO:0000313" key="2">
    <source>
        <dbReference type="EMBL" id="OAJ40421.1"/>
    </source>
</evidence>
<evidence type="ECO:0000259" key="1">
    <source>
        <dbReference type="PROSITE" id="PS50191"/>
    </source>
</evidence>
<dbReference type="Pfam" id="PF00650">
    <property type="entry name" value="CRAL_TRIO"/>
    <property type="match status" value="1"/>
</dbReference>
<evidence type="ECO:0000313" key="3">
    <source>
        <dbReference type="Proteomes" id="UP000077115"/>
    </source>
</evidence>
<dbReference type="PRINTS" id="PR00180">
    <property type="entry name" value="CRETINALDHBP"/>
</dbReference>